<dbReference type="GO" id="GO:0016811">
    <property type="term" value="F:hydrolase activity, acting on carbon-nitrogen (but not peptide) bonds, in linear amides"/>
    <property type="evidence" value="ECO:0007669"/>
    <property type="project" value="TreeGrafter"/>
</dbReference>
<feature type="signal peptide" evidence="1">
    <location>
        <begin position="1"/>
        <end position="22"/>
    </location>
</feature>
<dbReference type="Gene3D" id="3.40.50.10320">
    <property type="entry name" value="LmbE-like"/>
    <property type="match status" value="1"/>
</dbReference>
<dbReference type="PANTHER" id="PTHR12993">
    <property type="entry name" value="N-ACETYLGLUCOSAMINYL-PHOSPHATIDYLINOSITOL DE-N-ACETYLASE-RELATED"/>
    <property type="match status" value="1"/>
</dbReference>
<evidence type="ECO:0000313" key="3">
    <source>
        <dbReference type="Proteomes" id="UP000295706"/>
    </source>
</evidence>
<dbReference type="InterPro" id="IPR029062">
    <property type="entry name" value="Class_I_gatase-like"/>
</dbReference>
<organism evidence="2 3">
    <name type="scientific">Arundinibacter roseus</name>
    <dbReference type="NCBI Taxonomy" id="2070510"/>
    <lineage>
        <taxon>Bacteria</taxon>
        <taxon>Pseudomonadati</taxon>
        <taxon>Bacteroidota</taxon>
        <taxon>Cytophagia</taxon>
        <taxon>Cytophagales</taxon>
        <taxon>Spirosomataceae</taxon>
        <taxon>Arundinibacter</taxon>
    </lineage>
</organism>
<dbReference type="CDD" id="cd03143">
    <property type="entry name" value="A4_beta-galactosidase_middle_domain"/>
    <property type="match status" value="1"/>
</dbReference>
<dbReference type="SUPFAM" id="SSF52317">
    <property type="entry name" value="Class I glutamine amidotransferase-like"/>
    <property type="match status" value="1"/>
</dbReference>
<dbReference type="SUPFAM" id="SSF102588">
    <property type="entry name" value="LmbE-like"/>
    <property type="match status" value="1"/>
</dbReference>
<keyword evidence="1" id="KW-0732">Signal</keyword>
<evidence type="ECO:0000256" key="1">
    <source>
        <dbReference type="SAM" id="SignalP"/>
    </source>
</evidence>
<keyword evidence="3" id="KW-1185">Reference proteome</keyword>
<name>A0A4R4KGC1_9BACT</name>
<dbReference type="OrthoDB" id="9759749at2"/>
<accession>A0A4R4KGC1</accession>
<dbReference type="InterPro" id="IPR003737">
    <property type="entry name" value="GlcNAc_PI_deacetylase-related"/>
</dbReference>
<comment type="caution">
    <text evidence="2">The sequence shown here is derived from an EMBL/GenBank/DDBJ whole genome shotgun (WGS) entry which is preliminary data.</text>
</comment>
<reference evidence="2 3" key="1">
    <citation type="submission" date="2019-02" db="EMBL/GenBank/DDBJ databases">
        <title>Arundinibacter roseus gen. nov., sp. nov., a new member of the family Cytophagaceae.</title>
        <authorList>
            <person name="Szuroczki S."/>
            <person name="Khayer B."/>
            <person name="Sproer C."/>
            <person name="Toumi M."/>
            <person name="Szabo A."/>
            <person name="Felfoldi T."/>
            <person name="Schumann P."/>
            <person name="Toth E."/>
        </authorList>
    </citation>
    <scope>NUCLEOTIDE SEQUENCE [LARGE SCALE GENOMIC DNA]</scope>
    <source>
        <strain evidence="2 3">DMA-k-7a</strain>
    </source>
</reference>
<dbReference type="AlphaFoldDB" id="A0A4R4KGC1"/>
<dbReference type="Pfam" id="PF02585">
    <property type="entry name" value="PIG-L"/>
    <property type="match status" value="1"/>
</dbReference>
<evidence type="ECO:0000313" key="2">
    <source>
        <dbReference type="EMBL" id="TDB67038.1"/>
    </source>
</evidence>
<feature type="chain" id="PRO_5020182355" evidence="1">
    <location>
        <begin position="23"/>
        <end position="833"/>
    </location>
</feature>
<protein>
    <submittedName>
        <fullName evidence="2">LmbE family protein</fullName>
    </submittedName>
</protein>
<dbReference type="EMBL" id="SMJU01000004">
    <property type="protein sequence ID" value="TDB67038.1"/>
    <property type="molecule type" value="Genomic_DNA"/>
</dbReference>
<dbReference type="PANTHER" id="PTHR12993:SF26">
    <property type="entry name" value="1D-MYO-INOSITOL 2-ACETAMIDO-2-DEOXY-ALPHA-D-GLUCOPYRANOSIDE DEACETYLASE"/>
    <property type="match status" value="1"/>
</dbReference>
<sequence length="833" mass="93010">MAMKNQIYHFLLIIFISTSGLAQQATPPSGEILLQLKKLHVLGSAMHVAAHPDDENSLLLAYLAKDRLLETYYLSLTRGDGGQNLIGSEQSEYIGIIRTQELLAARRIDGAQQLFSRAYDFGFSKTREETLEFWGKDKILADVVYLIRKHRPDVLITRFPPDERAGHGHHNSSAYLALEAFKIAGDATKFPEQLSTVQPWQPLRIVWNSYSPGFQNNQPTDQGSFISIDLSGYNALWGKSYSEIAAESRSMHKTQGFGSAPSRTIRKDYLLHKDGEPAKEDLFDGVDISWNRVAGGAEVKRMIESTIETFQAENPAKSVPALLAIYKELEKLDGKNFYVKKKKEDVKTLIQQCLGLWIETTATEYSTTAGGNASLLVQAVNRTSTIPVILQKVSMPGLTFDSTLRARLDPFNGFKLPVQATIPKQVPVTQPYWLKNPIKDKIFQYEGQEYIGLPENTPTLQTSFTFLIDGQSLTYTYPWKFKYVDPSIGEIYRPFEVRPAVTVNLSEKVLVFPDQTPKPLSLLVKAHDIGLSGTLTFNLPTGWKAEPSEIAFSFQNKYEEKTFQINLLPPASNSSGKMTVVAKTNRGTFSNSLRTVAYSHIPTQSIFPPADAEIVRVNVRNLAKEIGYLAGAGDEVPAALVQLGCHVTFLGEAELSGDLSRFDAIIAGVRAYNTNERLAFYQNRLMDYVKNGGTFLIQYVTPRNGFLSNDLKVNQLGPYPFTISRDRVTDETAAMRFLTPEHLLLTKPNKISSEDFEGWIQERGLYFATDFAPQYIPLFASKDPGEEEKTGSLIYCSYGKGHFIYTGLSFFRELPAGVPGAYRLFANLISAGK</sequence>
<proteinExistence type="predicted"/>
<gene>
    <name evidence="2" type="ORF">EZE20_07965</name>
</gene>
<dbReference type="Proteomes" id="UP000295706">
    <property type="component" value="Unassembled WGS sequence"/>
</dbReference>
<dbReference type="InterPro" id="IPR024078">
    <property type="entry name" value="LmbE-like_dom_sf"/>
</dbReference>